<evidence type="ECO:0000256" key="1">
    <source>
        <dbReference type="ARBA" id="ARBA00007074"/>
    </source>
</evidence>
<keyword evidence="4" id="KW-0788">Thiol protease</keyword>
<keyword evidence="8" id="KW-1185">Reference proteome</keyword>
<feature type="domain" description="NlpC/P60" evidence="6">
    <location>
        <begin position="84"/>
        <end position="212"/>
    </location>
</feature>
<dbReference type="OrthoDB" id="9807055at2"/>
<gene>
    <name evidence="7" type="ORF">CGL56_15195</name>
</gene>
<dbReference type="Gene3D" id="3.90.1720.10">
    <property type="entry name" value="endopeptidase domain like (from Nostoc punctiforme)"/>
    <property type="match status" value="1"/>
</dbReference>
<protein>
    <recommendedName>
        <fullName evidence="6">NlpC/P60 domain-containing protein</fullName>
    </recommendedName>
</protein>
<dbReference type="Pfam" id="PF00877">
    <property type="entry name" value="NLPC_P60"/>
    <property type="match status" value="1"/>
</dbReference>
<evidence type="ECO:0000256" key="3">
    <source>
        <dbReference type="ARBA" id="ARBA00022801"/>
    </source>
</evidence>
<reference evidence="7 8" key="1">
    <citation type="submission" date="2017-10" db="EMBL/GenBank/DDBJ databases">
        <title>The draft genome sequence of Lewinella marina KCTC 32374.</title>
        <authorList>
            <person name="Wang K."/>
        </authorList>
    </citation>
    <scope>NUCLEOTIDE SEQUENCE [LARGE SCALE GENOMIC DNA]</scope>
    <source>
        <strain evidence="7 8">MKG-38</strain>
    </source>
</reference>
<evidence type="ECO:0000256" key="5">
    <source>
        <dbReference type="SAM" id="MobiDB-lite"/>
    </source>
</evidence>
<evidence type="ECO:0000256" key="2">
    <source>
        <dbReference type="ARBA" id="ARBA00022670"/>
    </source>
</evidence>
<dbReference type="InterPro" id="IPR051202">
    <property type="entry name" value="Peptidase_C40"/>
</dbReference>
<evidence type="ECO:0000313" key="7">
    <source>
        <dbReference type="EMBL" id="PHK97443.1"/>
    </source>
</evidence>
<dbReference type="InterPro" id="IPR000064">
    <property type="entry name" value="NLP_P60_dom"/>
</dbReference>
<dbReference type="InterPro" id="IPR038765">
    <property type="entry name" value="Papain-like_cys_pep_sf"/>
</dbReference>
<comment type="caution">
    <text evidence="7">The sequence shown here is derived from an EMBL/GenBank/DDBJ whole genome shotgun (WGS) entry which is preliminary data.</text>
</comment>
<evidence type="ECO:0000256" key="4">
    <source>
        <dbReference type="ARBA" id="ARBA00022807"/>
    </source>
</evidence>
<dbReference type="PROSITE" id="PS51257">
    <property type="entry name" value="PROKAR_LIPOPROTEIN"/>
    <property type="match status" value="1"/>
</dbReference>
<evidence type="ECO:0000259" key="6">
    <source>
        <dbReference type="PROSITE" id="PS51935"/>
    </source>
</evidence>
<comment type="similarity">
    <text evidence="1">Belongs to the peptidase C40 family.</text>
</comment>
<organism evidence="7 8">
    <name type="scientific">Neolewinella marina</name>
    <dbReference type="NCBI Taxonomy" id="438751"/>
    <lineage>
        <taxon>Bacteria</taxon>
        <taxon>Pseudomonadati</taxon>
        <taxon>Bacteroidota</taxon>
        <taxon>Saprospiria</taxon>
        <taxon>Saprospirales</taxon>
        <taxon>Lewinellaceae</taxon>
        <taxon>Neolewinella</taxon>
    </lineage>
</organism>
<dbReference type="AlphaFoldDB" id="A0A2G0CBU1"/>
<dbReference type="PANTHER" id="PTHR47053:SF1">
    <property type="entry name" value="MUREIN DD-ENDOPEPTIDASE MEPH-RELATED"/>
    <property type="match status" value="1"/>
</dbReference>
<dbReference type="Proteomes" id="UP000226437">
    <property type="component" value="Unassembled WGS sequence"/>
</dbReference>
<feature type="region of interest" description="Disordered" evidence="5">
    <location>
        <begin position="30"/>
        <end position="83"/>
    </location>
</feature>
<accession>A0A2G0CBU1</accession>
<proteinExistence type="inferred from homology"/>
<dbReference type="GO" id="GO:0008234">
    <property type="term" value="F:cysteine-type peptidase activity"/>
    <property type="evidence" value="ECO:0007669"/>
    <property type="project" value="UniProtKB-KW"/>
</dbReference>
<feature type="compositionally biased region" description="Low complexity" evidence="5">
    <location>
        <begin position="56"/>
        <end position="78"/>
    </location>
</feature>
<evidence type="ECO:0000313" key="8">
    <source>
        <dbReference type="Proteomes" id="UP000226437"/>
    </source>
</evidence>
<keyword evidence="2" id="KW-0645">Protease</keyword>
<keyword evidence="3" id="KW-0378">Hydrolase</keyword>
<dbReference type="PANTHER" id="PTHR47053">
    <property type="entry name" value="MUREIN DD-ENDOPEPTIDASE MEPH-RELATED"/>
    <property type="match status" value="1"/>
</dbReference>
<dbReference type="SUPFAM" id="SSF54001">
    <property type="entry name" value="Cysteine proteinases"/>
    <property type="match status" value="1"/>
</dbReference>
<sequence length="213" mass="23614">MSQLPRLKSSTLIILLLSLVFTSCNSFRPVSSVRNPSRAGKTTATAERSRPRPAPREATVPPRRSKPAPARKPAAPAAEEGTTGLIRNSLVSHAEQYLGLRYKYGGNTPGEGFDCSGFVKYLYNDEGISIHRVSRDQARQGKEIDPEEAQPGDLVFFRRGPNQPVFHVSMIVEAGPEELWVIHPTTSRGVIRENILASSYWRPKISAVKTFMR</sequence>
<name>A0A2G0CBU1_9BACT</name>
<dbReference type="PROSITE" id="PS51935">
    <property type="entry name" value="NLPC_P60"/>
    <property type="match status" value="1"/>
</dbReference>
<dbReference type="EMBL" id="PDLO01000008">
    <property type="protein sequence ID" value="PHK97443.1"/>
    <property type="molecule type" value="Genomic_DNA"/>
</dbReference>
<dbReference type="GO" id="GO:0006508">
    <property type="term" value="P:proteolysis"/>
    <property type="evidence" value="ECO:0007669"/>
    <property type="project" value="UniProtKB-KW"/>
</dbReference>